<dbReference type="Proteomes" id="UP000037432">
    <property type="component" value="Unassembled WGS sequence"/>
</dbReference>
<dbReference type="InterPro" id="IPR047919">
    <property type="entry name" value="SCO3374-like"/>
</dbReference>
<dbReference type="AlphaFoldDB" id="A0A0J7YVB4"/>
<dbReference type="OrthoDB" id="3855340at2"/>
<protein>
    <submittedName>
        <fullName evidence="2">Proline-rich protein</fullName>
    </submittedName>
</protein>
<sequence length="235" mass="24835">MAGTRPAFVTDSATIPFPRRPLDPSDQVRRWYENELGWPAVPGTPGSPLWLRVGPRFDVLDVPAEAGRAALRHLTPVSPVAVQGDRMRLLVAAGSAEEVPGVLDWLEWGALPLDLTALGEGDLMEAPLPPGPGSVTAVRRPVDPMPRGAVRRPGPQGPRGMRPLPLDRSASVQGAAVWLRPPEPGGEVEASLPTLSALGGGGGAPDLVRVLDTVATHCHRLWLRRVCAQSSAACP</sequence>
<accession>A0A0J7YVB4</accession>
<reference evidence="2 3" key="1">
    <citation type="submission" date="2015-06" db="EMBL/GenBank/DDBJ databases">
        <authorList>
            <person name="Ju K.-S."/>
            <person name="Doroghazi J.R."/>
            <person name="Metcalf W.W."/>
        </authorList>
    </citation>
    <scope>NUCLEOTIDE SEQUENCE [LARGE SCALE GENOMIC DNA]</scope>
    <source>
        <strain evidence="2 3">NRRL 3414</strain>
    </source>
</reference>
<organism evidence="2 3">
    <name type="scientific">Streptomyces viridochromogenes</name>
    <dbReference type="NCBI Taxonomy" id="1938"/>
    <lineage>
        <taxon>Bacteria</taxon>
        <taxon>Bacillati</taxon>
        <taxon>Actinomycetota</taxon>
        <taxon>Actinomycetes</taxon>
        <taxon>Kitasatosporales</taxon>
        <taxon>Streptomycetaceae</taxon>
        <taxon>Streptomyces</taxon>
    </lineage>
</organism>
<gene>
    <name evidence="2" type="ORF">ACM01_42790</name>
</gene>
<name>A0A0J7YVB4_STRVR</name>
<proteinExistence type="predicted"/>
<dbReference type="PATRIC" id="fig|1938.3.peg.738"/>
<feature type="region of interest" description="Disordered" evidence="1">
    <location>
        <begin position="129"/>
        <end position="162"/>
    </location>
</feature>
<dbReference type="EMBL" id="LFNT01000104">
    <property type="protein sequence ID" value="KMS67417.1"/>
    <property type="molecule type" value="Genomic_DNA"/>
</dbReference>
<dbReference type="RefSeq" id="WP_048586916.1">
    <property type="nucleotide sequence ID" value="NZ_LFNT01000104.1"/>
</dbReference>
<evidence type="ECO:0000256" key="1">
    <source>
        <dbReference type="SAM" id="MobiDB-lite"/>
    </source>
</evidence>
<feature type="compositionally biased region" description="Low complexity" evidence="1">
    <location>
        <begin position="146"/>
        <end position="162"/>
    </location>
</feature>
<dbReference type="NCBIfam" id="NF040464">
    <property type="entry name" value="SCO3374_fam"/>
    <property type="match status" value="1"/>
</dbReference>
<evidence type="ECO:0000313" key="2">
    <source>
        <dbReference type="EMBL" id="KMS67417.1"/>
    </source>
</evidence>
<evidence type="ECO:0000313" key="3">
    <source>
        <dbReference type="Proteomes" id="UP000037432"/>
    </source>
</evidence>
<comment type="caution">
    <text evidence="2">The sequence shown here is derived from an EMBL/GenBank/DDBJ whole genome shotgun (WGS) entry which is preliminary data.</text>
</comment>